<keyword evidence="4" id="KW-1185">Reference proteome</keyword>
<name>T1HG56_RHOPR</name>
<dbReference type="Proteomes" id="UP000015103">
    <property type="component" value="Unassembled WGS sequence"/>
</dbReference>
<dbReference type="SUPFAM" id="SSF50985">
    <property type="entry name" value="RCC1/BLIP-II"/>
    <property type="match status" value="2"/>
</dbReference>
<dbReference type="VEuPathDB" id="VectorBase:RPRC003028"/>
<protein>
    <recommendedName>
        <fullName evidence="2">RCC1-like domain-containing protein</fullName>
    </recommendedName>
</protein>
<keyword evidence="1" id="KW-0677">Repeat</keyword>
<evidence type="ECO:0000256" key="1">
    <source>
        <dbReference type="ARBA" id="ARBA00022737"/>
    </source>
</evidence>
<sequence>MRIYSWGSNLGGQLCAGYRSSTEVLTPLQVRPFEKDFFKANTLKSIVGGRDQTYFLFDNGEVYGCGLNNCGQLGNLPLYVPFPTKLKNLSRYAVVELSARNENAYAITSEGYCIGWGSNSSGQLGSPPFEMVCSSEPKVICRNALHVSAGGNHVAIITRGYRKLLTCGAHKYGEIGRKFTRNCKPAAVKLPAVEAVACGQSHTIALTRKGDLFGWGMNTFGQTGIKPRNYPVVLRPKEVPTEYDLQIKQVKLQCGRHHSVMYANNGQILTWGRNQYGQISMVPHLPEYDWKPTMLKDFCHVETIAIGGNHNIVLHRNKGIHFWGWTEGNCPSKLDHTHKDPYLFKPEIFYPKKSIPENIFMGAGEKHSVVMFY</sequence>
<reference evidence="3" key="1">
    <citation type="submission" date="2015-05" db="UniProtKB">
        <authorList>
            <consortium name="EnsemblMetazoa"/>
        </authorList>
    </citation>
    <scope>IDENTIFICATION</scope>
</reference>
<proteinExistence type="predicted"/>
<dbReference type="Pfam" id="PF25390">
    <property type="entry name" value="WD40_RLD"/>
    <property type="match status" value="1"/>
</dbReference>
<dbReference type="OMA" id="LTWGRNQ"/>
<evidence type="ECO:0000313" key="4">
    <source>
        <dbReference type="Proteomes" id="UP000015103"/>
    </source>
</evidence>
<dbReference type="FunCoup" id="T1HG56">
    <property type="interactions" value="69"/>
</dbReference>
<dbReference type="AlphaFoldDB" id="T1HG56"/>
<dbReference type="GeneID" id="141450674"/>
<dbReference type="EnsemblMetazoa" id="RPRC003028-RA">
    <property type="protein sequence ID" value="RPRC003028-PA"/>
    <property type="gene ID" value="RPRC003028"/>
</dbReference>
<dbReference type="STRING" id="13249.T1HG56"/>
<feature type="domain" description="RCC1-like" evidence="2">
    <location>
        <begin position="3"/>
        <end position="370"/>
    </location>
</feature>
<dbReference type="InterPro" id="IPR051210">
    <property type="entry name" value="Ub_ligase/GEF_domain"/>
</dbReference>
<evidence type="ECO:0000313" key="3">
    <source>
        <dbReference type="EnsemblMetazoa" id="RPRC003028-PA"/>
    </source>
</evidence>
<dbReference type="InterPro" id="IPR000408">
    <property type="entry name" value="Reg_chr_condens"/>
</dbReference>
<evidence type="ECO:0000259" key="2">
    <source>
        <dbReference type="Pfam" id="PF25390"/>
    </source>
</evidence>
<dbReference type="eggNOG" id="KOG0941">
    <property type="taxonomic scope" value="Eukaryota"/>
</dbReference>
<dbReference type="PROSITE" id="PS00626">
    <property type="entry name" value="RCC1_2"/>
    <property type="match status" value="1"/>
</dbReference>
<dbReference type="InterPro" id="IPR009091">
    <property type="entry name" value="RCC1/BLIP-II"/>
</dbReference>
<dbReference type="Gene3D" id="2.130.10.30">
    <property type="entry name" value="Regulator of chromosome condensation 1/beta-lactamase-inhibitor protein II"/>
    <property type="match status" value="2"/>
</dbReference>
<dbReference type="PRINTS" id="PR00633">
    <property type="entry name" value="RCCNDNSATION"/>
</dbReference>
<dbReference type="HOGENOM" id="CLU_005210_0_3_1"/>
<dbReference type="PANTHER" id="PTHR22870:SF457">
    <property type="entry name" value="UBIQUITIN-PROTEIN LIGASE-RELATED"/>
    <property type="match status" value="1"/>
</dbReference>
<dbReference type="InterPro" id="IPR058923">
    <property type="entry name" value="RCC1-like_dom"/>
</dbReference>
<dbReference type="PROSITE" id="PS50012">
    <property type="entry name" value="RCC1_3"/>
    <property type="match status" value="6"/>
</dbReference>
<dbReference type="EMBL" id="ACPB03002065">
    <property type="status" value="NOT_ANNOTATED_CDS"/>
    <property type="molecule type" value="Genomic_DNA"/>
</dbReference>
<dbReference type="RefSeq" id="XP_073977410.1">
    <property type="nucleotide sequence ID" value="XM_074121309.1"/>
</dbReference>
<dbReference type="PANTHER" id="PTHR22870">
    <property type="entry name" value="REGULATOR OF CHROMOSOME CONDENSATION"/>
    <property type="match status" value="1"/>
</dbReference>
<accession>T1HG56</accession>
<organism evidence="3 4">
    <name type="scientific">Rhodnius prolixus</name>
    <name type="common">Triatomid bug</name>
    <dbReference type="NCBI Taxonomy" id="13249"/>
    <lineage>
        <taxon>Eukaryota</taxon>
        <taxon>Metazoa</taxon>
        <taxon>Ecdysozoa</taxon>
        <taxon>Arthropoda</taxon>
        <taxon>Hexapoda</taxon>
        <taxon>Insecta</taxon>
        <taxon>Pterygota</taxon>
        <taxon>Neoptera</taxon>
        <taxon>Paraneoptera</taxon>
        <taxon>Hemiptera</taxon>
        <taxon>Heteroptera</taxon>
        <taxon>Panheteroptera</taxon>
        <taxon>Cimicomorpha</taxon>
        <taxon>Reduviidae</taxon>
        <taxon>Triatominae</taxon>
        <taxon>Rhodnius</taxon>
    </lineage>
</organism>
<dbReference type="InParanoid" id="T1HG56"/>